<dbReference type="GO" id="GO:0008270">
    <property type="term" value="F:zinc ion binding"/>
    <property type="evidence" value="ECO:0007669"/>
    <property type="project" value="UniProtKB-KW"/>
</dbReference>
<evidence type="ECO:0000313" key="12">
    <source>
        <dbReference type="Proteomes" id="UP000654370"/>
    </source>
</evidence>
<evidence type="ECO:0000256" key="2">
    <source>
        <dbReference type="ARBA" id="ARBA00022723"/>
    </source>
</evidence>
<feature type="region of interest" description="Disordered" evidence="9">
    <location>
        <begin position="1"/>
        <end position="113"/>
    </location>
</feature>
<evidence type="ECO:0000256" key="3">
    <source>
        <dbReference type="ARBA" id="ARBA00022771"/>
    </source>
</evidence>
<dbReference type="EMBL" id="JAEPQZ010000009">
    <property type="protein sequence ID" value="KAG2176981.1"/>
    <property type="molecule type" value="Genomic_DNA"/>
</dbReference>
<evidence type="ECO:0000313" key="11">
    <source>
        <dbReference type="EMBL" id="KAG2176981.1"/>
    </source>
</evidence>
<feature type="domain" description="C2H2-type" evidence="10">
    <location>
        <begin position="216"/>
        <end position="246"/>
    </location>
</feature>
<proteinExistence type="predicted"/>
<evidence type="ECO:0000256" key="5">
    <source>
        <dbReference type="ARBA" id="ARBA00023015"/>
    </source>
</evidence>
<dbReference type="Pfam" id="PF00096">
    <property type="entry name" value="zf-C2H2"/>
    <property type="match status" value="2"/>
</dbReference>
<evidence type="ECO:0000256" key="8">
    <source>
        <dbReference type="PROSITE-ProRule" id="PRU00042"/>
    </source>
</evidence>
<dbReference type="Proteomes" id="UP000654370">
    <property type="component" value="Unassembled WGS sequence"/>
</dbReference>
<dbReference type="PANTHER" id="PTHR46179">
    <property type="entry name" value="ZINC FINGER PROTEIN"/>
    <property type="match status" value="1"/>
</dbReference>
<evidence type="ECO:0000256" key="9">
    <source>
        <dbReference type="SAM" id="MobiDB-lite"/>
    </source>
</evidence>
<dbReference type="SMART" id="SM00355">
    <property type="entry name" value="ZnF_C2H2"/>
    <property type="match status" value="2"/>
</dbReference>
<dbReference type="Gene3D" id="3.30.160.60">
    <property type="entry name" value="Classic Zinc Finger"/>
    <property type="match status" value="2"/>
</dbReference>
<evidence type="ECO:0000256" key="1">
    <source>
        <dbReference type="ARBA" id="ARBA00004123"/>
    </source>
</evidence>
<feature type="compositionally biased region" description="Polar residues" evidence="9">
    <location>
        <begin position="32"/>
        <end position="44"/>
    </location>
</feature>
<comment type="subcellular location">
    <subcellularLocation>
        <location evidence="1">Nucleus</location>
    </subcellularLocation>
</comment>
<sequence length="275" mass="29393">MSGTPTLKIKLRLNGPSNKSPSASPKIDASDTKPSPASSAVSSGTKREASEPAQQATPKRSRGGPGSRSKKPVDSAASTPQPKATADLAADTDDAKSEVRTSRAGTPSRQQDSLAAQFAAIKDQKPRKWDRQKVVFKNLAGGNVEIYSWASDTAMQMNTTKTEPTTAAEIDALFSATVNERDFRPFLCTQPGCNKSFTSFDQLQTHETNMHGTKNMVCGIDGCTKGFATSGQLTKHRKMVHYRTSAKKKAATIAAKQAQKEKEDSIDIENAGDAA</sequence>
<dbReference type="InterPro" id="IPR013087">
    <property type="entry name" value="Znf_C2H2_type"/>
</dbReference>
<keyword evidence="7" id="KW-0539">Nucleus</keyword>
<dbReference type="InterPro" id="IPR036236">
    <property type="entry name" value="Znf_C2H2_sf"/>
</dbReference>
<dbReference type="PROSITE" id="PS00028">
    <property type="entry name" value="ZINC_FINGER_C2H2_1"/>
    <property type="match status" value="2"/>
</dbReference>
<keyword evidence="4" id="KW-0862">Zinc</keyword>
<dbReference type="AlphaFoldDB" id="A0A8H7PN45"/>
<dbReference type="OrthoDB" id="3437960at2759"/>
<keyword evidence="12" id="KW-1185">Reference proteome</keyword>
<dbReference type="PANTHER" id="PTHR46179:SF13">
    <property type="entry name" value="C2H2-TYPE DOMAIN-CONTAINING PROTEIN"/>
    <property type="match status" value="1"/>
</dbReference>
<gene>
    <name evidence="11" type="ORF">INT43_007635</name>
</gene>
<accession>A0A8H7PN45</accession>
<feature type="compositionally biased region" description="Polar residues" evidence="9">
    <location>
        <begin position="103"/>
        <end position="113"/>
    </location>
</feature>
<evidence type="ECO:0000256" key="6">
    <source>
        <dbReference type="ARBA" id="ARBA00023163"/>
    </source>
</evidence>
<reference evidence="11" key="1">
    <citation type="submission" date="2020-12" db="EMBL/GenBank/DDBJ databases">
        <title>Metabolic potential, ecology and presence of endohyphal bacteria is reflected in genomic diversity of Mucoromycotina.</title>
        <authorList>
            <person name="Muszewska A."/>
            <person name="Okrasinska A."/>
            <person name="Steczkiewicz K."/>
            <person name="Drgas O."/>
            <person name="Orlowska M."/>
            <person name="Perlinska-Lenart U."/>
            <person name="Aleksandrzak-Piekarczyk T."/>
            <person name="Szatraj K."/>
            <person name="Zielenkiewicz U."/>
            <person name="Pilsyk S."/>
            <person name="Malc E."/>
            <person name="Mieczkowski P."/>
            <person name="Kruszewska J.S."/>
            <person name="Biernat P."/>
            <person name="Pawlowska J."/>
        </authorList>
    </citation>
    <scope>NUCLEOTIDE SEQUENCE</scope>
    <source>
        <strain evidence="11">WA0000067209</strain>
    </source>
</reference>
<feature type="region of interest" description="Disordered" evidence="9">
    <location>
        <begin position="253"/>
        <end position="275"/>
    </location>
</feature>
<evidence type="ECO:0000259" key="10">
    <source>
        <dbReference type="PROSITE" id="PS50157"/>
    </source>
</evidence>
<dbReference type="GO" id="GO:0006357">
    <property type="term" value="P:regulation of transcription by RNA polymerase II"/>
    <property type="evidence" value="ECO:0007669"/>
    <property type="project" value="TreeGrafter"/>
</dbReference>
<keyword evidence="2" id="KW-0479">Metal-binding</keyword>
<dbReference type="SUPFAM" id="SSF57667">
    <property type="entry name" value="beta-beta-alpha zinc fingers"/>
    <property type="match status" value="1"/>
</dbReference>
<dbReference type="PROSITE" id="PS50157">
    <property type="entry name" value="ZINC_FINGER_C2H2_2"/>
    <property type="match status" value="2"/>
</dbReference>
<dbReference type="GO" id="GO:0005634">
    <property type="term" value="C:nucleus"/>
    <property type="evidence" value="ECO:0007669"/>
    <property type="project" value="UniProtKB-SubCell"/>
</dbReference>
<protein>
    <recommendedName>
        <fullName evidence="10">C2H2-type domain-containing protein</fullName>
    </recommendedName>
</protein>
<feature type="domain" description="C2H2-type" evidence="10">
    <location>
        <begin position="186"/>
        <end position="216"/>
    </location>
</feature>
<keyword evidence="5" id="KW-0805">Transcription regulation</keyword>
<dbReference type="InterPro" id="IPR051061">
    <property type="entry name" value="Zinc_finger_trans_reg"/>
</dbReference>
<organism evidence="11 12">
    <name type="scientific">Mortierella isabellina</name>
    <name type="common">Filamentous fungus</name>
    <name type="synonym">Umbelopsis isabellina</name>
    <dbReference type="NCBI Taxonomy" id="91625"/>
    <lineage>
        <taxon>Eukaryota</taxon>
        <taxon>Fungi</taxon>
        <taxon>Fungi incertae sedis</taxon>
        <taxon>Mucoromycota</taxon>
        <taxon>Mucoromycotina</taxon>
        <taxon>Umbelopsidomycetes</taxon>
        <taxon>Umbelopsidales</taxon>
        <taxon>Umbelopsidaceae</taxon>
        <taxon>Umbelopsis</taxon>
    </lineage>
</organism>
<evidence type="ECO:0000256" key="7">
    <source>
        <dbReference type="ARBA" id="ARBA00023242"/>
    </source>
</evidence>
<evidence type="ECO:0000256" key="4">
    <source>
        <dbReference type="ARBA" id="ARBA00022833"/>
    </source>
</evidence>
<keyword evidence="6" id="KW-0804">Transcription</keyword>
<keyword evidence="3 8" id="KW-0863">Zinc-finger</keyword>
<name>A0A8H7PN45_MORIS</name>
<comment type="caution">
    <text evidence="11">The sequence shown here is derived from an EMBL/GenBank/DDBJ whole genome shotgun (WGS) entry which is preliminary data.</text>
</comment>